<reference evidence="1" key="2">
    <citation type="journal article" date="2015" name="Data Brief">
        <title>Shoot transcriptome of the giant reed, Arundo donax.</title>
        <authorList>
            <person name="Barrero R.A."/>
            <person name="Guerrero F.D."/>
            <person name="Moolhuijzen P."/>
            <person name="Goolsby J.A."/>
            <person name="Tidwell J."/>
            <person name="Bellgard S.E."/>
            <person name="Bellgard M.I."/>
        </authorList>
    </citation>
    <scope>NUCLEOTIDE SEQUENCE</scope>
    <source>
        <tissue evidence="1">Shoot tissue taken approximately 20 cm above the soil surface</tissue>
    </source>
</reference>
<accession>A0A0A9BTV5</accession>
<dbReference type="AlphaFoldDB" id="A0A0A9BTV5"/>
<sequence>MNFIPMHLQGRCSCVSCMLALTLSLKNITKLLESVIG</sequence>
<evidence type="ECO:0000313" key="1">
    <source>
        <dbReference type="EMBL" id="JAD62697.1"/>
    </source>
</evidence>
<name>A0A0A9BTV5_ARUDO</name>
<protein>
    <submittedName>
        <fullName evidence="1">Uncharacterized protein</fullName>
    </submittedName>
</protein>
<proteinExistence type="predicted"/>
<dbReference type="EMBL" id="GBRH01235198">
    <property type="protein sequence ID" value="JAD62697.1"/>
    <property type="molecule type" value="Transcribed_RNA"/>
</dbReference>
<reference evidence="1" key="1">
    <citation type="submission" date="2014-09" db="EMBL/GenBank/DDBJ databases">
        <authorList>
            <person name="Magalhaes I.L.F."/>
            <person name="Oliveira U."/>
            <person name="Santos F.R."/>
            <person name="Vidigal T.H.D.A."/>
            <person name="Brescovit A.D."/>
            <person name="Santos A.J."/>
        </authorList>
    </citation>
    <scope>NUCLEOTIDE SEQUENCE</scope>
    <source>
        <tissue evidence="1">Shoot tissue taken approximately 20 cm above the soil surface</tissue>
    </source>
</reference>
<organism evidence="1">
    <name type="scientific">Arundo donax</name>
    <name type="common">Giant reed</name>
    <name type="synonym">Donax arundinaceus</name>
    <dbReference type="NCBI Taxonomy" id="35708"/>
    <lineage>
        <taxon>Eukaryota</taxon>
        <taxon>Viridiplantae</taxon>
        <taxon>Streptophyta</taxon>
        <taxon>Embryophyta</taxon>
        <taxon>Tracheophyta</taxon>
        <taxon>Spermatophyta</taxon>
        <taxon>Magnoliopsida</taxon>
        <taxon>Liliopsida</taxon>
        <taxon>Poales</taxon>
        <taxon>Poaceae</taxon>
        <taxon>PACMAD clade</taxon>
        <taxon>Arundinoideae</taxon>
        <taxon>Arundineae</taxon>
        <taxon>Arundo</taxon>
    </lineage>
</organism>